<evidence type="ECO:0000256" key="2">
    <source>
        <dbReference type="SAM" id="Phobius"/>
    </source>
</evidence>
<dbReference type="Proteomes" id="UP000652761">
    <property type="component" value="Unassembled WGS sequence"/>
</dbReference>
<comment type="caution">
    <text evidence="3">The sequence shown here is derived from an EMBL/GenBank/DDBJ whole genome shotgun (WGS) entry which is preliminary data.</text>
</comment>
<keyword evidence="2" id="KW-0472">Membrane</keyword>
<accession>A0A843XLR9</accession>
<dbReference type="EMBL" id="NMUH01009381">
    <property type="protein sequence ID" value="MQM19995.1"/>
    <property type="molecule type" value="Genomic_DNA"/>
</dbReference>
<keyword evidence="4" id="KW-1185">Reference proteome</keyword>
<evidence type="ECO:0000313" key="4">
    <source>
        <dbReference type="Proteomes" id="UP000652761"/>
    </source>
</evidence>
<dbReference type="AlphaFoldDB" id="A0A843XLR9"/>
<proteinExistence type="predicted"/>
<protein>
    <submittedName>
        <fullName evidence="3">Uncharacterized protein</fullName>
    </submittedName>
</protein>
<reference evidence="3" key="1">
    <citation type="submission" date="2017-07" db="EMBL/GenBank/DDBJ databases">
        <title>Taro Niue Genome Assembly and Annotation.</title>
        <authorList>
            <person name="Atibalentja N."/>
            <person name="Keating K."/>
            <person name="Fields C.J."/>
        </authorList>
    </citation>
    <scope>NUCLEOTIDE SEQUENCE</scope>
    <source>
        <strain evidence="3">Niue_2</strain>
        <tissue evidence="3">Leaf</tissue>
    </source>
</reference>
<gene>
    <name evidence="3" type="ORF">Taro_053009</name>
</gene>
<sequence length="772" mass="83985">MLNAIGRYVAFRSEGDTLVVATSWRQGFPGGVPCVPVSAGLSWLQLAVSFACGGCPVYSLSPGAWHLRACPVQRLSPFFWDPYPREPVEGVFQATNVLELVGRRVGVGPQLGWAVVTLDRWFSKLFFGAVCGGTVGCSSLTSWSVRGLECFCLWALDLVEVCAEDCFRIVFDSAGSAGVVSGLTLVFLLLWLVASFPVGSEYELQKSVATIAGCTCYERCCWFARAAVGFVIGIRIRVGYPCRVLPSGRDWVLVAFWLWCLLDAGLLTYLGVLPSDAERDRSIRRVQIRRRHPGHRDLVATGGVPCVLVPASLLWLQPTVSFACGGCLACSLSPDAWHLRACTVQRLSPFSWDPHPREPVEGVLRATSVLELAALLADSRAERKTVVGSGIEEVVGRSQRLASWRRGQCVLLLAACGGGLVALVVTVVFTSFLSSSSPRVHAEGCFRIVFDSAGSAVAVSGPTLVVSRGITLFHCLVVLCSRALFARFTPYSFQEWFAAVKVKLCGNKVVDIEDIEKHGMHSIMEAIQRMKWLRLVIVSEPSYLDLAKAFYTCLKTEEDGSLCSSVKEMIWDRKNKLNVSLPYADLLSRIFKEYDIDLKGEVMEKMGQPICSRNLQKSGFSLVGSTWTKTFVAEGEVVIGEAPEIPVVLGTVAHIEGEQEEPHEEIIPNIPAEDVLIEGTQETVIPEVVATGHSEDVQMEDAPFQGEPVIQEEANVQGESTVNAPADKFQEGLVEDVSDDIVKPAVSSGKKGKGSTGVKEFGAVKAEHQGMK</sequence>
<keyword evidence="2" id="KW-1133">Transmembrane helix</keyword>
<evidence type="ECO:0000313" key="3">
    <source>
        <dbReference type="EMBL" id="MQM19995.1"/>
    </source>
</evidence>
<feature type="non-terminal residue" evidence="3">
    <location>
        <position position="1"/>
    </location>
</feature>
<feature type="transmembrane region" description="Helical" evidence="2">
    <location>
        <begin position="409"/>
        <end position="433"/>
    </location>
</feature>
<name>A0A843XLR9_COLES</name>
<organism evidence="3 4">
    <name type="scientific">Colocasia esculenta</name>
    <name type="common">Wild taro</name>
    <name type="synonym">Arum esculentum</name>
    <dbReference type="NCBI Taxonomy" id="4460"/>
    <lineage>
        <taxon>Eukaryota</taxon>
        <taxon>Viridiplantae</taxon>
        <taxon>Streptophyta</taxon>
        <taxon>Embryophyta</taxon>
        <taxon>Tracheophyta</taxon>
        <taxon>Spermatophyta</taxon>
        <taxon>Magnoliopsida</taxon>
        <taxon>Liliopsida</taxon>
        <taxon>Araceae</taxon>
        <taxon>Aroideae</taxon>
        <taxon>Colocasieae</taxon>
        <taxon>Colocasia</taxon>
    </lineage>
</organism>
<feature type="transmembrane region" description="Helical" evidence="2">
    <location>
        <begin position="251"/>
        <end position="272"/>
    </location>
</feature>
<feature type="region of interest" description="Disordered" evidence="1">
    <location>
        <begin position="745"/>
        <end position="772"/>
    </location>
</feature>
<evidence type="ECO:0000256" key="1">
    <source>
        <dbReference type="SAM" id="MobiDB-lite"/>
    </source>
</evidence>
<keyword evidence="2" id="KW-0812">Transmembrane</keyword>
<feature type="transmembrane region" description="Helical" evidence="2">
    <location>
        <begin position="177"/>
        <end position="198"/>
    </location>
</feature>